<evidence type="ECO:0000313" key="3">
    <source>
        <dbReference type="Proteomes" id="UP000095280"/>
    </source>
</evidence>
<proteinExistence type="predicted"/>
<dbReference type="WBParaSite" id="maker-unitig_26517-snap-gene-0.2-mRNA-1">
    <property type="protein sequence ID" value="maker-unitig_26517-snap-gene-0.2-mRNA-1"/>
    <property type="gene ID" value="maker-unitig_26517-snap-gene-0.2"/>
</dbReference>
<accession>A0A1I8FA73</accession>
<name>A0A1I8FA73_9PLAT</name>
<dbReference type="Pfam" id="PF23440">
    <property type="entry name" value="BROMI_C"/>
    <property type="match status" value="2"/>
</dbReference>
<dbReference type="AlphaFoldDB" id="A0A1I8FA73"/>
<feature type="domain" description="BROMI C-terminal Rab TBC-like" evidence="2">
    <location>
        <begin position="77"/>
        <end position="183"/>
    </location>
</feature>
<sequence length="490" mass="52993">TDWSVPAAVRLPAVCECFAEPASAVKGRIFATRGCGRLAGTVRPPRAAGPAGQAVIAVPSEQSAVFGLRLLSCTVSCLDSLLLLQSQYDFCSVLLRAQFLDNSADGDADETEPDTGSSGRRLVLDAVTIERNYVLVKSSMLGGPGERRLPARELEQASGGLGDSDYPYEMCQRLPPPPSYFVRSRTDSAAASRTRCSGSPSPARNRTGWLGAGALRPAAGTDGWWPHKRSRRSALSADAKPAGPDCGRCGDGRCELREAEQTKLGIRLMLMATYRGFDWFACRVFLLFGGARHRLGLLQNLAVLPASAYLWPHRMHNSATCQTRYARPAPARAVQNLPPGWSCCWARDDSRKVAAAFRLSGICPATVLHACSARASCRAWTGRQRAVHALLLLCGPDYQVYFCLCLLRHLGPGASLERHHQRATLLLHSSRGHPWPDSASPAPPAAGAGGPLPRLPEWPRLMQDVCSCDGRCRPQCTHLLLQSSYNAKDI</sequence>
<organism evidence="3 4">
    <name type="scientific">Macrostomum lignano</name>
    <dbReference type="NCBI Taxonomy" id="282301"/>
    <lineage>
        <taxon>Eukaryota</taxon>
        <taxon>Metazoa</taxon>
        <taxon>Spiralia</taxon>
        <taxon>Lophotrochozoa</taxon>
        <taxon>Platyhelminthes</taxon>
        <taxon>Rhabditophora</taxon>
        <taxon>Macrostomorpha</taxon>
        <taxon>Macrostomida</taxon>
        <taxon>Macrostomidae</taxon>
        <taxon>Macrostomum</taxon>
    </lineage>
</organism>
<feature type="domain" description="BROMI C-terminal Rab TBC-like" evidence="2">
    <location>
        <begin position="261"/>
        <end position="413"/>
    </location>
</feature>
<dbReference type="Proteomes" id="UP000095280">
    <property type="component" value="Unplaced"/>
</dbReference>
<evidence type="ECO:0000259" key="2">
    <source>
        <dbReference type="Pfam" id="PF23440"/>
    </source>
</evidence>
<dbReference type="InterPro" id="IPR055392">
    <property type="entry name" value="BROMI_C"/>
</dbReference>
<keyword evidence="3" id="KW-1185">Reference proteome</keyword>
<protein>
    <submittedName>
        <fullName evidence="4">SH2 domain-containing protein</fullName>
    </submittedName>
</protein>
<feature type="region of interest" description="Disordered" evidence="1">
    <location>
        <begin position="431"/>
        <end position="450"/>
    </location>
</feature>
<evidence type="ECO:0000256" key="1">
    <source>
        <dbReference type="SAM" id="MobiDB-lite"/>
    </source>
</evidence>
<reference evidence="4" key="1">
    <citation type="submission" date="2016-11" db="UniProtKB">
        <authorList>
            <consortium name="WormBaseParasite"/>
        </authorList>
    </citation>
    <scope>IDENTIFICATION</scope>
</reference>
<evidence type="ECO:0000313" key="4">
    <source>
        <dbReference type="WBParaSite" id="maker-unitig_26517-snap-gene-0.2-mRNA-1"/>
    </source>
</evidence>